<dbReference type="CDD" id="cd16373">
    <property type="entry name" value="DMSOR_beta_like"/>
    <property type="match status" value="1"/>
</dbReference>
<dbReference type="Pfam" id="PF12838">
    <property type="entry name" value="Fer4_7"/>
    <property type="match status" value="1"/>
</dbReference>
<keyword evidence="11" id="KW-1185">Reference proteome</keyword>
<dbReference type="RefSeq" id="WP_165108779.1">
    <property type="nucleotide sequence ID" value="NZ_JAAKYA010000085.1"/>
</dbReference>
<evidence type="ECO:0000256" key="2">
    <source>
        <dbReference type="ARBA" id="ARBA00022485"/>
    </source>
</evidence>
<keyword evidence="4" id="KW-0249">Electron transport</keyword>
<organism evidence="10 11">
    <name type="scientific">Limisphaera ngatamarikiensis</name>
    <dbReference type="NCBI Taxonomy" id="1324935"/>
    <lineage>
        <taxon>Bacteria</taxon>
        <taxon>Pseudomonadati</taxon>
        <taxon>Verrucomicrobiota</taxon>
        <taxon>Verrucomicrobiia</taxon>
        <taxon>Limisphaerales</taxon>
        <taxon>Limisphaeraceae</taxon>
        <taxon>Limisphaera</taxon>
    </lineage>
</organism>
<evidence type="ECO:0000256" key="5">
    <source>
        <dbReference type="ARBA" id="ARBA00023004"/>
    </source>
</evidence>
<dbReference type="InterPro" id="IPR051684">
    <property type="entry name" value="Electron_Trans/Redox"/>
</dbReference>
<keyword evidence="8" id="KW-0812">Transmembrane</keyword>
<protein>
    <submittedName>
        <fullName evidence="10">4Fe-4S dicluster domain-containing protein</fullName>
    </submittedName>
</protein>
<evidence type="ECO:0000256" key="3">
    <source>
        <dbReference type="ARBA" id="ARBA00022723"/>
    </source>
</evidence>
<dbReference type="GO" id="GO:0051539">
    <property type="term" value="F:4 iron, 4 sulfur cluster binding"/>
    <property type="evidence" value="ECO:0007669"/>
    <property type="project" value="UniProtKB-KW"/>
</dbReference>
<feature type="domain" description="4Fe-4S ferredoxin-type" evidence="9">
    <location>
        <begin position="345"/>
        <end position="374"/>
    </location>
</feature>
<evidence type="ECO:0000313" key="10">
    <source>
        <dbReference type="EMBL" id="NGO40309.1"/>
    </source>
</evidence>
<feature type="transmembrane region" description="Helical" evidence="8">
    <location>
        <begin position="171"/>
        <end position="191"/>
    </location>
</feature>
<accession>A0A6M1RS03</accession>
<gene>
    <name evidence="10" type="ORF">G4L39_13015</name>
</gene>
<keyword evidence="8" id="KW-1133">Transmembrane helix</keyword>
<name>A0A6M1RS03_9BACT</name>
<dbReference type="GO" id="GO:0046872">
    <property type="term" value="F:metal ion binding"/>
    <property type="evidence" value="ECO:0007669"/>
    <property type="project" value="UniProtKB-KW"/>
</dbReference>
<feature type="domain" description="4Fe-4S ferredoxin-type" evidence="9">
    <location>
        <begin position="243"/>
        <end position="272"/>
    </location>
</feature>
<sequence length="520" mass="56534">MAVGVVVLGAFVWVFTDVRELAPAWLGWLLPRTQFVPSLLGWTAGAGVAVAALVILAVTLLCGRAYCAAFCPLGLYQDAVWWVRRKLLGSRRVPFSPEAARVRSAVFWFCVGGAVVSGGVMLAWLDPYSGFGRIAALWFRPLFAWLTNAAVDLLGALGVEGLYRVAVPWHWGWGSGLAAGLLFLVTGLAAWRGRLYCNTVCPVGTLLGWLARRARWQLQLQPAQCRKCARCLEACKAQCIDLRHQTVDFSRCVLCFNCMATCPEQGMRWVRGNRGAPGREAGSAGGVAAPDRRRFLAWVWGLIASGPLLWGARVRAEGETGHESTPAGGGSAPRGGVPVTPPGSVSQRHFLRHCTACGLCVAACPTRVLQPAGFEYGWAGLMRPHMDYTHAFCNYDCHRCGEVCPTGAIRSLPLAEKQRTKIGEAELTLERCVVVKQGTDCAACSEHCPTQAVTTKPYRDHLRVPELHPELCIGCGACEYACPVRPVRAIVVRGWVEHGRAEKWRDTPPPSLPGTDDFPF</sequence>
<dbReference type="Gene3D" id="3.30.70.20">
    <property type="match status" value="2"/>
</dbReference>
<dbReference type="PROSITE" id="PS51379">
    <property type="entry name" value="4FE4S_FER_2"/>
    <property type="match status" value="6"/>
</dbReference>
<feature type="transmembrane region" description="Helical" evidence="8">
    <location>
        <begin position="40"/>
        <end position="58"/>
    </location>
</feature>
<dbReference type="Proteomes" id="UP000477311">
    <property type="component" value="Unassembled WGS sequence"/>
</dbReference>
<dbReference type="PANTHER" id="PTHR30176:SF3">
    <property type="entry name" value="FERREDOXIN-TYPE PROTEIN NAPH"/>
    <property type="match status" value="1"/>
</dbReference>
<feature type="domain" description="4Fe-4S ferredoxin-type" evidence="9">
    <location>
        <begin position="463"/>
        <end position="492"/>
    </location>
</feature>
<reference evidence="10 11" key="1">
    <citation type="submission" date="2020-02" db="EMBL/GenBank/DDBJ databases">
        <title>Draft genome sequence of Limisphaera ngatamarikiensis NGM72.4T, a thermophilic Verrucomicrobia grouped in subdivision 3.</title>
        <authorList>
            <person name="Carere C.R."/>
            <person name="Steen J."/>
            <person name="Hugenholtz P."/>
            <person name="Stott M.B."/>
        </authorList>
    </citation>
    <scope>NUCLEOTIDE SEQUENCE [LARGE SCALE GENOMIC DNA]</scope>
    <source>
        <strain evidence="10 11">NGM72.4</strain>
    </source>
</reference>
<keyword evidence="3" id="KW-0479">Metal-binding</keyword>
<dbReference type="InterPro" id="IPR017900">
    <property type="entry name" value="4Fe4S_Fe_S_CS"/>
</dbReference>
<dbReference type="GO" id="GO:0005886">
    <property type="term" value="C:plasma membrane"/>
    <property type="evidence" value="ECO:0007669"/>
    <property type="project" value="TreeGrafter"/>
</dbReference>
<feature type="domain" description="4Fe-4S ferredoxin-type" evidence="9">
    <location>
        <begin position="423"/>
        <end position="458"/>
    </location>
</feature>
<keyword evidence="1" id="KW-0813">Transport</keyword>
<keyword evidence="5" id="KW-0408">Iron</keyword>
<evidence type="ECO:0000313" key="11">
    <source>
        <dbReference type="Proteomes" id="UP000477311"/>
    </source>
</evidence>
<dbReference type="SUPFAM" id="SSF54862">
    <property type="entry name" value="4Fe-4S ferredoxins"/>
    <property type="match status" value="2"/>
</dbReference>
<feature type="transmembrane region" description="Helical" evidence="8">
    <location>
        <begin position="104"/>
        <end position="125"/>
    </location>
</feature>
<feature type="domain" description="4Fe-4S ferredoxin-type" evidence="9">
    <location>
        <begin position="382"/>
        <end position="414"/>
    </location>
</feature>
<evidence type="ECO:0000256" key="7">
    <source>
        <dbReference type="SAM" id="MobiDB-lite"/>
    </source>
</evidence>
<dbReference type="Pfam" id="PF13187">
    <property type="entry name" value="Fer4_9"/>
    <property type="match status" value="1"/>
</dbReference>
<dbReference type="PROSITE" id="PS00198">
    <property type="entry name" value="4FE4S_FER_1"/>
    <property type="match status" value="3"/>
</dbReference>
<keyword evidence="8" id="KW-0472">Membrane</keyword>
<evidence type="ECO:0000256" key="6">
    <source>
        <dbReference type="ARBA" id="ARBA00023014"/>
    </source>
</evidence>
<dbReference type="PANTHER" id="PTHR30176">
    <property type="entry name" value="FERREDOXIN-TYPE PROTEIN NAPH"/>
    <property type="match status" value="1"/>
</dbReference>
<comment type="caution">
    <text evidence="10">The sequence shown here is derived from an EMBL/GenBank/DDBJ whole genome shotgun (WGS) entry which is preliminary data.</text>
</comment>
<proteinExistence type="predicted"/>
<dbReference type="EMBL" id="JAAKYA010000085">
    <property type="protein sequence ID" value="NGO40309.1"/>
    <property type="molecule type" value="Genomic_DNA"/>
</dbReference>
<feature type="domain" description="4Fe-4S ferredoxin-type" evidence="9">
    <location>
        <begin position="216"/>
        <end position="242"/>
    </location>
</feature>
<evidence type="ECO:0000256" key="4">
    <source>
        <dbReference type="ARBA" id="ARBA00022982"/>
    </source>
</evidence>
<evidence type="ECO:0000256" key="8">
    <source>
        <dbReference type="SAM" id="Phobius"/>
    </source>
</evidence>
<dbReference type="Pfam" id="PF12801">
    <property type="entry name" value="Fer4_5"/>
    <property type="match status" value="2"/>
</dbReference>
<feature type="region of interest" description="Disordered" evidence="7">
    <location>
        <begin position="319"/>
        <end position="342"/>
    </location>
</feature>
<evidence type="ECO:0000259" key="9">
    <source>
        <dbReference type="PROSITE" id="PS51379"/>
    </source>
</evidence>
<dbReference type="InterPro" id="IPR017896">
    <property type="entry name" value="4Fe4S_Fe-S-bd"/>
</dbReference>
<keyword evidence="2" id="KW-0004">4Fe-4S</keyword>
<evidence type="ECO:0000256" key="1">
    <source>
        <dbReference type="ARBA" id="ARBA00022448"/>
    </source>
</evidence>
<feature type="transmembrane region" description="Helical" evidence="8">
    <location>
        <begin position="137"/>
        <end position="159"/>
    </location>
</feature>
<dbReference type="AlphaFoldDB" id="A0A6M1RS03"/>
<keyword evidence="6" id="KW-0411">Iron-sulfur</keyword>